<comment type="caution">
    <text evidence="7">Lacks conserved residue(s) required for the propagation of feature annotation.</text>
</comment>
<dbReference type="InterPro" id="IPR004681">
    <property type="entry name" value="TRAP_DctM"/>
</dbReference>
<dbReference type="GO" id="GO:0022857">
    <property type="term" value="F:transmembrane transporter activity"/>
    <property type="evidence" value="ECO:0007669"/>
    <property type="project" value="UniProtKB-UniRule"/>
</dbReference>
<feature type="transmembrane region" description="Helical" evidence="7">
    <location>
        <begin position="248"/>
        <end position="266"/>
    </location>
</feature>
<feature type="transmembrane region" description="Helical" evidence="7">
    <location>
        <begin position="320"/>
        <end position="350"/>
    </location>
</feature>
<dbReference type="AlphaFoldDB" id="A0A558BA37"/>
<protein>
    <recommendedName>
        <fullName evidence="7">TRAP transporter large permease protein</fullName>
    </recommendedName>
</protein>
<comment type="function">
    <text evidence="7">Part of the tripartite ATP-independent periplasmic (TRAP) transport system.</text>
</comment>
<dbReference type="Proteomes" id="UP000319142">
    <property type="component" value="Unassembled WGS sequence"/>
</dbReference>
<organism evidence="9 10">
    <name type="scientific">Marinobacter vinifirmus</name>
    <dbReference type="NCBI Taxonomy" id="355591"/>
    <lineage>
        <taxon>Bacteria</taxon>
        <taxon>Pseudomonadati</taxon>
        <taxon>Pseudomonadota</taxon>
        <taxon>Gammaproteobacteria</taxon>
        <taxon>Pseudomonadales</taxon>
        <taxon>Marinobacteraceae</taxon>
        <taxon>Marinobacter</taxon>
    </lineage>
</organism>
<feature type="transmembrane region" description="Helical" evidence="7">
    <location>
        <begin position="405"/>
        <end position="425"/>
    </location>
</feature>
<dbReference type="InterPro" id="IPR010656">
    <property type="entry name" value="DctM"/>
</dbReference>
<dbReference type="Pfam" id="PF06808">
    <property type="entry name" value="DctM"/>
    <property type="match status" value="1"/>
</dbReference>
<accession>A0A558BA37</accession>
<sequence>MSPELLTAGMFGLLLVFILAGVSLAFALGSVAVIFVVIMNGLNGLFPILSATFASMWSISLAAIPLFVMMGISLGKSKIASDLYIAFHLWSGKVNGGLLVGTTGFASLLSAMTGSCAASTLTTGMVGMPAMDKHGYDKKFVLGTIGAAGTLGILIPPSITLIVIGMSTGLSIGKLFMGGLIAGLGMLAVILAYVIIKANLQPEKAPAATESVPLAEKIHSLRAVILPVGIISVVLLSIFLGIATPTEAAAVGAAAVLIAIAIRGELNWDFLKEVSYSTATMSGMVLWIIFGASAFVSVYSAANGIDFIQSFLLSLDISPWLLILIMQVAGFILGMFLDPIGIILLVMPIFMPVVTQLGFDPIWFAVIFQLNLCVGYISPPFGYNIFYLKTLSPQTSILDLYRSVFPYVVLMILFGVFLLAFPSILTDGVRLLTKS</sequence>
<feature type="transmembrane region" description="Helical" evidence="7">
    <location>
        <begin position="278"/>
        <end position="300"/>
    </location>
</feature>
<evidence type="ECO:0000313" key="10">
    <source>
        <dbReference type="Proteomes" id="UP000319142"/>
    </source>
</evidence>
<dbReference type="NCBIfam" id="TIGR00786">
    <property type="entry name" value="dctM"/>
    <property type="match status" value="1"/>
</dbReference>
<evidence type="ECO:0000256" key="3">
    <source>
        <dbReference type="ARBA" id="ARBA00022519"/>
    </source>
</evidence>
<feature type="transmembrane region" description="Helical" evidence="7">
    <location>
        <begin position="223"/>
        <end position="242"/>
    </location>
</feature>
<reference evidence="9 10" key="1">
    <citation type="submission" date="2019-07" db="EMBL/GenBank/DDBJ databases">
        <title>The pathways for chlorine oxyanion respiration interact through the shared metabolite chlorate.</title>
        <authorList>
            <person name="Barnum T.P."/>
            <person name="Cheng Y."/>
            <person name="Hill K.A."/>
            <person name="Lucas L.N."/>
            <person name="Carlson H.K."/>
            <person name="Coates J.D."/>
        </authorList>
    </citation>
    <scope>NUCLEOTIDE SEQUENCE [LARGE SCALE GENOMIC DNA]</scope>
    <source>
        <strain evidence="9">UCB</strain>
    </source>
</reference>
<evidence type="ECO:0000256" key="1">
    <source>
        <dbReference type="ARBA" id="ARBA00004429"/>
    </source>
</evidence>
<evidence type="ECO:0000256" key="5">
    <source>
        <dbReference type="ARBA" id="ARBA00022989"/>
    </source>
</evidence>
<comment type="subcellular location">
    <subcellularLocation>
        <location evidence="1 7">Cell inner membrane</location>
        <topology evidence="1 7">Multi-pass membrane protein</topology>
    </subcellularLocation>
</comment>
<feature type="transmembrane region" description="Helical" evidence="7">
    <location>
        <begin position="140"/>
        <end position="164"/>
    </location>
</feature>
<evidence type="ECO:0000256" key="4">
    <source>
        <dbReference type="ARBA" id="ARBA00022692"/>
    </source>
</evidence>
<feature type="transmembrane region" description="Helical" evidence="7">
    <location>
        <begin position="362"/>
        <end position="385"/>
    </location>
</feature>
<keyword evidence="6 7" id="KW-0472">Membrane</keyword>
<evidence type="ECO:0000256" key="6">
    <source>
        <dbReference type="ARBA" id="ARBA00023136"/>
    </source>
</evidence>
<evidence type="ECO:0000256" key="2">
    <source>
        <dbReference type="ARBA" id="ARBA00022475"/>
    </source>
</evidence>
<comment type="caution">
    <text evidence="9">The sequence shown here is derived from an EMBL/GenBank/DDBJ whole genome shotgun (WGS) entry which is preliminary data.</text>
</comment>
<dbReference type="EMBL" id="VMRX01000023">
    <property type="protein sequence ID" value="TVT33373.1"/>
    <property type="molecule type" value="Genomic_DNA"/>
</dbReference>
<comment type="subunit">
    <text evidence="7">The complex comprises the extracytoplasmic solute receptor protein and the two transmembrane proteins.</text>
</comment>
<dbReference type="PANTHER" id="PTHR33362">
    <property type="entry name" value="SIALIC ACID TRAP TRANSPORTER PERMEASE PROTEIN SIAT-RELATED"/>
    <property type="match status" value="1"/>
</dbReference>
<feature type="domain" description="TRAP C4-dicarboxylate transport system permease DctM subunit" evidence="8">
    <location>
        <begin position="11"/>
        <end position="423"/>
    </location>
</feature>
<keyword evidence="3 7" id="KW-0997">Cell inner membrane</keyword>
<keyword evidence="2" id="KW-1003">Cell membrane</keyword>
<gene>
    <name evidence="9" type="ORF">FHK81_09160</name>
</gene>
<keyword evidence="4 7" id="KW-0812">Transmembrane</keyword>
<keyword evidence="7" id="KW-0813">Transport</keyword>
<name>A0A558BA37_9GAMM</name>
<feature type="transmembrane region" description="Helical" evidence="7">
    <location>
        <begin position="12"/>
        <end position="39"/>
    </location>
</feature>
<comment type="similarity">
    <text evidence="7">Belongs to the TRAP transporter large permease family.</text>
</comment>
<dbReference type="RefSeq" id="WP_273133523.1">
    <property type="nucleotide sequence ID" value="NZ_VMRX01000023.1"/>
</dbReference>
<dbReference type="GO" id="GO:0005886">
    <property type="term" value="C:plasma membrane"/>
    <property type="evidence" value="ECO:0007669"/>
    <property type="project" value="UniProtKB-SubCell"/>
</dbReference>
<proteinExistence type="inferred from homology"/>
<evidence type="ECO:0000259" key="8">
    <source>
        <dbReference type="Pfam" id="PF06808"/>
    </source>
</evidence>
<feature type="transmembrane region" description="Helical" evidence="7">
    <location>
        <begin position="45"/>
        <end position="68"/>
    </location>
</feature>
<keyword evidence="5 7" id="KW-1133">Transmembrane helix</keyword>
<evidence type="ECO:0000313" key="9">
    <source>
        <dbReference type="EMBL" id="TVT33373.1"/>
    </source>
</evidence>
<evidence type="ECO:0000256" key="7">
    <source>
        <dbReference type="RuleBase" id="RU369079"/>
    </source>
</evidence>
<feature type="transmembrane region" description="Helical" evidence="7">
    <location>
        <begin position="176"/>
        <end position="196"/>
    </location>
</feature>
<dbReference type="PIRSF" id="PIRSF006066">
    <property type="entry name" value="HI0050"/>
    <property type="match status" value="1"/>
</dbReference>